<dbReference type="EMBL" id="BMAR01000004">
    <property type="protein sequence ID" value="GFR42904.1"/>
    <property type="molecule type" value="Genomic_DNA"/>
</dbReference>
<accession>A0AAD3HIT6</accession>
<dbReference type="AlphaFoldDB" id="A0AAD3HIT6"/>
<proteinExistence type="predicted"/>
<keyword evidence="2" id="KW-1185">Reference proteome</keyword>
<organism evidence="1 2">
    <name type="scientific">Astrephomene gubernaculifera</name>
    <dbReference type="NCBI Taxonomy" id="47775"/>
    <lineage>
        <taxon>Eukaryota</taxon>
        <taxon>Viridiplantae</taxon>
        <taxon>Chlorophyta</taxon>
        <taxon>core chlorophytes</taxon>
        <taxon>Chlorophyceae</taxon>
        <taxon>CS clade</taxon>
        <taxon>Chlamydomonadales</taxon>
        <taxon>Astrephomenaceae</taxon>
        <taxon>Astrephomene</taxon>
    </lineage>
</organism>
<feature type="non-terminal residue" evidence="1">
    <location>
        <position position="243"/>
    </location>
</feature>
<evidence type="ECO:0000313" key="2">
    <source>
        <dbReference type="Proteomes" id="UP001054857"/>
    </source>
</evidence>
<sequence>GRVPDSAEVLTSTSWTAATAAPLAACLFCSRPMCGAALPYSQRYSAVAAQRPVLLLYVPAADAACHVAEPPTAASPPAELLRLAREVGLDLGALIAAAPGDVARVFEDVEAIPYRLHPYAEAAAVRHLVQMAGCGSRLGREQVHSVLQSYLETVGLAQCAAASRPLPAARRIPPLLLLRRRCAADHTRWRVGAVPQGLVPGERYLRTGGMPSSSRWGGSLLVQVMAVGRRRVAAATRREVMQP</sequence>
<feature type="non-terminal residue" evidence="1">
    <location>
        <position position="1"/>
    </location>
</feature>
<comment type="caution">
    <text evidence="1">The sequence shown here is derived from an EMBL/GenBank/DDBJ whole genome shotgun (WGS) entry which is preliminary data.</text>
</comment>
<evidence type="ECO:0000313" key="1">
    <source>
        <dbReference type="EMBL" id="GFR42904.1"/>
    </source>
</evidence>
<gene>
    <name evidence="1" type="ORF">Agub_g3900</name>
</gene>
<protein>
    <submittedName>
        <fullName evidence="1">Uncharacterized protein</fullName>
    </submittedName>
</protein>
<reference evidence="1 2" key="1">
    <citation type="journal article" date="2021" name="Sci. Rep.">
        <title>Genome sequencing of the multicellular alga Astrephomene provides insights into convergent evolution of germ-soma differentiation.</title>
        <authorList>
            <person name="Yamashita S."/>
            <person name="Yamamoto K."/>
            <person name="Matsuzaki R."/>
            <person name="Suzuki S."/>
            <person name="Yamaguchi H."/>
            <person name="Hirooka S."/>
            <person name="Minakuchi Y."/>
            <person name="Miyagishima S."/>
            <person name="Kawachi M."/>
            <person name="Toyoda A."/>
            <person name="Nozaki H."/>
        </authorList>
    </citation>
    <scope>NUCLEOTIDE SEQUENCE [LARGE SCALE GENOMIC DNA]</scope>
    <source>
        <strain evidence="1 2">NIES-4017</strain>
    </source>
</reference>
<dbReference type="Proteomes" id="UP001054857">
    <property type="component" value="Unassembled WGS sequence"/>
</dbReference>
<name>A0AAD3HIT6_9CHLO</name>